<dbReference type="SMART" id="SM00248">
    <property type="entry name" value="ANK"/>
    <property type="match status" value="7"/>
</dbReference>
<evidence type="ECO:0000256" key="3">
    <source>
        <dbReference type="PROSITE-ProRule" id="PRU00023"/>
    </source>
</evidence>
<feature type="repeat" description="ANK" evidence="3">
    <location>
        <begin position="387"/>
        <end position="420"/>
    </location>
</feature>
<reference evidence="4 5" key="1">
    <citation type="submission" date="2024-07" db="EMBL/GenBank/DDBJ databases">
        <title>Section-level genome sequencing and comparative genomics of Aspergillus sections Usti and Cavernicolus.</title>
        <authorList>
            <consortium name="Lawrence Berkeley National Laboratory"/>
            <person name="Nybo J.L."/>
            <person name="Vesth T.C."/>
            <person name="Theobald S."/>
            <person name="Frisvad J.C."/>
            <person name="Larsen T.O."/>
            <person name="Kjaerboelling I."/>
            <person name="Rothschild-Mancinelli K."/>
            <person name="Lyhne E.K."/>
            <person name="Kogle M.E."/>
            <person name="Barry K."/>
            <person name="Clum A."/>
            <person name="Na H."/>
            <person name="Ledsgaard L."/>
            <person name="Lin J."/>
            <person name="Lipzen A."/>
            <person name="Kuo A."/>
            <person name="Riley R."/>
            <person name="Mondo S."/>
            <person name="Labutti K."/>
            <person name="Haridas S."/>
            <person name="Pangalinan J."/>
            <person name="Salamov A.A."/>
            <person name="Simmons B.A."/>
            <person name="Magnuson J.K."/>
            <person name="Chen J."/>
            <person name="Drula E."/>
            <person name="Henrissat B."/>
            <person name="Wiebenga A."/>
            <person name="Lubbers R.J."/>
            <person name="Gomes A.C."/>
            <person name="Makela M.R."/>
            <person name="Stajich J."/>
            <person name="Grigoriev I.V."/>
            <person name="Mortensen U.H."/>
            <person name="De Vries R.P."/>
            <person name="Baker S.E."/>
            <person name="Andersen M.R."/>
        </authorList>
    </citation>
    <scope>NUCLEOTIDE SEQUENCE [LARGE SCALE GENOMIC DNA]</scope>
    <source>
        <strain evidence="4 5">CBS 588.65</strain>
    </source>
</reference>
<name>A0ABR4HQW6_9EURO</name>
<dbReference type="PROSITE" id="PS50297">
    <property type="entry name" value="ANK_REP_REGION"/>
    <property type="match status" value="1"/>
</dbReference>
<keyword evidence="1" id="KW-0677">Repeat</keyword>
<evidence type="ECO:0000313" key="4">
    <source>
        <dbReference type="EMBL" id="KAL2817883.1"/>
    </source>
</evidence>
<feature type="repeat" description="ANK" evidence="3">
    <location>
        <begin position="81"/>
        <end position="113"/>
    </location>
</feature>
<proteinExistence type="predicted"/>
<dbReference type="SUPFAM" id="SSF48403">
    <property type="entry name" value="Ankyrin repeat"/>
    <property type="match status" value="2"/>
</dbReference>
<dbReference type="EMBL" id="JBFXLT010000016">
    <property type="protein sequence ID" value="KAL2817883.1"/>
    <property type="molecule type" value="Genomic_DNA"/>
</dbReference>
<dbReference type="InterPro" id="IPR002110">
    <property type="entry name" value="Ankyrin_rpt"/>
</dbReference>
<comment type="caution">
    <text evidence="4">The sequence shown here is derived from an EMBL/GenBank/DDBJ whole genome shotgun (WGS) entry which is preliminary data.</text>
</comment>
<dbReference type="PROSITE" id="PS50088">
    <property type="entry name" value="ANK_REPEAT"/>
    <property type="match status" value="2"/>
</dbReference>
<dbReference type="InterPro" id="IPR036770">
    <property type="entry name" value="Ankyrin_rpt-contain_sf"/>
</dbReference>
<sequence length="505" mass="55759">MAYQEFHDCIDENSAPSYTRSSRANDTALLKQYITAWDLPSRGIQSYDPFYTAAANGSLDVLRVLLDVHQGNAHSASIEERGFSLLHVACQHAQIEIVNFLLDSDPPLGAVDDRDPEEWTPLMSAAYSTGAFGEPGADRGASARDSVSFPTVIGTTSEGQLVPQAEFTVLSQAIAGSSYGMIKRLLEHGADVQKRLEYYSVGPGFWDDGVDVRDVTALHIGSRSWNVDGIRALLDHCHEGGLIFCRDSMDRLPLHWAAAGFVPGSEPSLLPENTLIQRITSTFELLVPEDDKATTARLINSRDKQGATPLHYAVQAHASCGSEGSNHAYHTIQWLCSRGANAGIVDHRMQTVLHRLAYASLDGEPIDLNLINLLLAHGCPLETRDEDGETPLHILARHLRQAQAANMLIKYGARVDIVNKKGNLPLHEATRAAIRPNQRWDGQRHKFVSLEDRIDAQNEVVEALLDAHGACNVLNQPNGEVKTPRQLREETIRTWKEMEAHNQRK</sequence>
<protein>
    <submittedName>
        <fullName evidence="4">Ankyrin repeat-containing domain protein</fullName>
    </submittedName>
</protein>
<evidence type="ECO:0000313" key="5">
    <source>
        <dbReference type="Proteomes" id="UP001610334"/>
    </source>
</evidence>
<dbReference type="PANTHER" id="PTHR24173">
    <property type="entry name" value="ANKYRIN REPEAT CONTAINING"/>
    <property type="match status" value="1"/>
</dbReference>
<gene>
    <name evidence="4" type="ORF">BJX63DRAFT_419496</name>
</gene>
<dbReference type="PANTHER" id="PTHR24173:SF74">
    <property type="entry name" value="ANKYRIN REPEAT DOMAIN-CONTAINING PROTEIN 16"/>
    <property type="match status" value="1"/>
</dbReference>
<organism evidence="4 5">
    <name type="scientific">Aspergillus granulosus</name>
    <dbReference type="NCBI Taxonomy" id="176169"/>
    <lineage>
        <taxon>Eukaryota</taxon>
        <taxon>Fungi</taxon>
        <taxon>Dikarya</taxon>
        <taxon>Ascomycota</taxon>
        <taxon>Pezizomycotina</taxon>
        <taxon>Eurotiomycetes</taxon>
        <taxon>Eurotiomycetidae</taxon>
        <taxon>Eurotiales</taxon>
        <taxon>Aspergillaceae</taxon>
        <taxon>Aspergillus</taxon>
        <taxon>Aspergillus subgen. Nidulantes</taxon>
    </lineage>
</organism>
<keyword evidence="5" id="KW-1185">Reference proteome</keyword>
<evidence type="ECO:0000256" key="2">
    <source>
        <dbReference type="ARBA" id="ARBA00023043"/>
    </source>
</evidence>
<dbReference type="Proteomes" id="UP001610334">
    <property type="component" value="Unassembled WGS sequence"/>
</dbReference>
<dbReference type="Gene3D" id="1.25.40.20">
    <property type="entry name" value="Ankyrin repeat-containing domain"/>
    <property type="match status" value="3"/>
</dbReference>
<accession>A0ABR4HQW6</accession>
<keyword evidence="2 3" id="KW-0040">ANK repeat</keyword>
<evidence type="ECO:0000256" key="1">
    <source>
        <dbReference type="ARBA" id="ARBA00022737"/>
    </source>
</evidence>
<dbReference type="Pfam" id="PF12796">
    <property type="entry name" value="Ank_2"/>
    <property type="match status" value="2"/>
</dbReference>